<evidence type="ECO:0000313" key="2">
    <source>
        <dbReference type="EMBL" id="GAA4348401.1"/>
    </source>
</evidence>
<dbReference type="EMBL" id="BAABGJ010000057">
    <property type="protein sequence ID" value="GAA4348401.1"/>
    <property type="molecule type" value="Genomic_DNA"/>
</dbReference>
<proteinExistence type="predicted"/>
<gene>
    <name evidence="2" type="ORF">GCM10023165_34160</name>
</gene>
<dbReference type="RefSeq" id="WP_345539399.1">
    <property type="nucleotide sequence ID" value="NZ_BAABGJ010000057.1"/>
</dbReference>
<dbReference type="Proteomes" id="UP001500975">
    <property type="component" value="Unassembled WGS sequence"/>
</dbReference>
<feature type="region of interest" description="Disordered" evidence="1">
    <location>
        <begin position="42"/>
        <end position="69"/>
    </location>
</feature>
<reference evidence="3" key="1">
    <citation type="journal article" date="2019" name="Int. J. Syst. Evol. Microbiol.">
        <title>The Global Catalogue of Microorganisms (GCM) 10K type strain sequencing project: providing services to taxonomists for standard genome sequencing and annotation.</title>
        <authorList>
            <consortium name="The Broad Institute Genomics Platform"/>
            <consortium name="The Broad Institute Genome Sequencing Center for Infectious Disease"/>
            <person name="Wu L."/>
            <person name="Ma J."/>
        </authorList>
    </citation>
    <scope>NUCLEOTIDE SEQUENCE [LARGE SCALE GENOMIC DNA]</scope>
    <source>
        <strain evidence="3">JCM 17804</strain>
    </source>
</reference>
<evidence type="ECO:0000313" key="3">
    <source>
        <dbReference type="Proteomes" id="UP001500975"/>
    </source>
</evidence>
<evidence type="ECO:0000256" key="1">
    <source>
        <dbReference type="SAM" id="MobiDB-lite"/>
    </source>
</evidence>
<sequence length="167" mass="17755">MSGRPRLVDLGPLYLPVGEEVQRPMERADLADDADRFAALLEAGRPGSAGDRAAQASAQKDDDPSVSDLASHVQNVWDREASGTDGEVRVVPSKDLSPHTTLRLHGSCGTLHVEIHCDASANPAWFIPRLPSLGRDLASRLQRPVCVALFGPGGARIGHFESSEASA</sequence>
<name>A0ABP8HZZ2_9BURK</name>
<keyword evidence="3" id="KW-1185">Reference proteome</keyword>
<organism evidence="2 3">
    <name type="scientific">Variovorax defluvii</name>
    <dbReference type="NCBI Taxonomy" id="913761"/>
    <lineage>
        <taxon>Bacteria</taxon>
        <taxon>Pseudomonadati</taxon>
        <taxon>Pseudomonadota</taxon>
        <taxon>Betaproteobacteria</taxon>
        <taxon>Burkholderiales</taxon>
        <taxon>Comamonadaceae</taxon>
        <taxon>Variovorax</taxon>
    </lineage>
</organism>
<accession>A0ABP8HZZ2</accession>
<comment type="caution">
    <text evidence="2">The sequence shown here is derived from an EMBL/GenBank/DDBJ whole genome shotgun (WGS) entry which is preliminary data.</text>
</comment>
<protein>
    <submittedName>
        <fullName evidence="2">Uncharacterized protein</fullName>
    </submittedName>
</protein>